<keyword evidence="1" id="KW-0328">Glycosyltransferase</keyword>
<reference evidence="6 7" key="1">
    <citation type="journal article" date="2016" name="Nat. Commun.">
        <title>Thousands of microbial genomes shed light on interconnected biogeochemical processes in an aquifer system.</title>
        <authorList>
            <person name="Anantharaman K."/>
            <person name="Brown C.T."/>
            <person name="Hug L.A."/>
            <person name="Sharon I."/>
            <person name="Castelle C.J."/>
            <person name="Probst A.J."/>
            <person name="Thomas B.C."/>
            <person name="Singh A."/>
            <person name="Wilkins M.J."/>
            <person name="Karaoz U."/>
            <person name="Brodie E.L."/>
            <person name="Williams K.H."/>
            <person name="Hubbard S.S."/>
            <person name="Banfield J.F."/>
        </authorList>
    </citation>
    <scope>NUCLEOTIDE SEQUENCE [LARGE SCALE GENOMIC DNA]</scope>
</reference>
<dbReference type="InterPro" id="IPR015797">
    <property type="entry name" value="NUDIX_hydrolase-like_dom_sf"/>
</dbReference>
<comment type="caution">
    <text evidence="6">The sequence shown here is derived from an EMBL/GenBank/DDBJ whole genome shotgun (WGS) entry which is preliminary data.</text>
</comment>
<dbReference type="InterPro" id="IPR004629">
    <property type="entry name" value="WecG_TagA_CpsF"/>
</dbReference>
<evidence type="ECO:0000256" key="2">
    <source>
        <dbReference type="ARBA" id="ARBA00022679"/>
    </source>
</evidence>
<dbReference type="Gene3D" id="3.90.79.10">
    <property type="entry name" value="Nucleoside Triphosphate Pyrophosphohydrolase"/>
    <property type="match status" value="1"/>
</dbReference>
<evidence type="ECO:0000256" key="1">
    <source>
        <dbReference type="ARBA" id="ARBA00022676"/>
    </source>
</evidence>
<keyword evidence="2" id="KW-0808">Transferase</keyword>
<dbReference type="SUPFAM" id="SSF55811">
    <property type="entry name" value="Nudix"/>
    <property type="match status" value="1"/>
</dbReference>
<evidence type="ECO:0000313" key="7">
    <source>
        <dbReference type="Proteomes" id="UP000179001"/>
    </source>
</evidence>
<dbReference type="InterPro" id="IPR020476">
    <property type="entry name" value="Nudix_hydrolase"/>
</dbReference>
<gene>
    <name evidence="6" type="ORF">A2478_03900</name>
</gene>
<feature type="domain" description="Nudix hydrolase" evidence="5">
    <location>
        <begin position="259"/>
        <end position="399"/>
    </location>
</feature>
<dbReference type="Proteomes" id="UP000179001">
    <property type="component" value="Unassembled WGS sequence"/>
</dbReference>
<comment type="similarity">
    <text evidence="4">Belongs to the Nudix hydrolase family.</text>
</comment>
<evidence type="ECO:0000256" key="3">
    <source>
        <dbReference type="ARBA" id="ARBA00022801"/>
    </source>
</evidence>
<dbReference type="PANTHER" id="PTHR34136:SF1">
    <property type="entry name" value="UDP-N-ACETYL-D-MANNOSAMINURONIC ACID TRANSFERASE"/>
    <property type="match status" value="1"/>
</dbReference>
<dbReference type="Pfam" id="PF03808">
    <property type="entry name" value="Glyco_tran_WecG"/>
    <property type="match status" value="1"/>
</dbReference>
<dbReference type="NCBIfam" id="TIGR00696">
    <property type="entry name" value="wecG_tagA_cpsF"/>
    <property type="match status" value="1"/>
</dbReference>
<dbReference type="GO" id="GO:0016787">
    <property type="term" value="F:hydrolase activity"/>
    <property type="evidence" value="ECO:0007669"/>
    <property type="project" value="UniProtKB-KW"/>
</dbReference>
<dbReference type="Pfam" id="PF00293">
    <property type="entry name" value="NUDIX"/>
    <property type="match status" value="1"/>
</dbReference>
<dbReference type="InterPro" id="IPR000086">
    <property type="entry name" value="NUDIX_hydrolase_dom"/>
</dbReference>
<evidence type="ECO:0000256" key="4">
    <source>
        <dbReference type="RuleBase" id="RU003476"/>
    </source>
</evidence>
<dbReference type="InterPro" id="IPR020084">
    <property type="entry name" value="NUDIX_hydrolase_CS"/>
</dbReference>
<dbReference type="CDD" id="cd06533">
    <property type="entry name" value="Glyco_transf_WecG_TagA"/>
    <property type="match status" value="1"/>
</dbReference>
<dbReference type="PANTHER" id="PTHR34136">
    <property type="match status" value="1"/>
</dbReference>
<proteinExistence type="inferred from homology"/>
<name>A0A1F5T121_9BACT</name>
<evidence type="ECO:0000313" key="6">
    <source>
        <dbReference type="EMBL" id="OGF32436.1"/>
    </source>
</evidence>
<dbReference type="PRINTS" id="PR00502">
    <property type="entry name" value="NUDIXFAMILY"/>
</dbReference>
<dbReference type="EMBL" id="MFGJ01000006">
    <property type="protein sequence ID" value="OGF32436.1"/>
    <property type="molecule type" value="Genomic_DNA"/>
</dbReference>
<dbReference type="STRING" id="1798002.A2478_03900"/>
<dbReference type="PROSITE" id="PS00893">
    <property type="entry name" value="NUDIX_BOX"/>
    <property type="match status" value="1"/>
</dbReference>
<organism evidence="6 7">
    <name type="scientific">Candidatus Falkowbacteria bacterium RIFOXYC2_FULL_36_12</name>
    <dbReference type="NCBI Taxonomy" id="1798002"/>
    <lineage>
        <taxon>Bacteria</taxon>
        <taxon>Candidatus Falkowiibacteriota</taxon>
    </lineage>
</organism>
<evidence type="ECO:0000259" key="5">
    <source>
        <dbReference type="PROSITE" id="PS51462"/>
    </source>
</evidence>
<accession>A0A1F5T121</accession>
<dbReference type="AlphaFoldDB" id="A0A1F5T121"/>
<dbReference type="GO" id="GO:0016758">
    <property type="term" value="F:hexosyltransferase activity"/>
    <property type="evidence" value="ECO:0007669"/>
    <property type="project" value="TreeGrafter"/>
</dbReference>
<dbReference type="PROSITE" id="PS51462">
    <property type="entry name" value="NUDIX"/>
    <property type="match status" value="1"/>
</dbReference>
<keyword evidence="3 4" id="KW-0378">Hydrolase</keyword>
<protein>
    <recommendedName>
        <fullName evidence="5">Nudix hydrolase domain-containing protein</fullName>
    </recommendedName>
</protein>
<sequence>MNTFSDNNYNQTDNILILGVQIANLSEEQIMRHIEKILPNDVFNIIFTPNPEICLKAEADYEYKQILNQADLNIPDGVGLKLGAEILGQSLMHRITGVDLTNRILEYCNNSNKKFKIYILNHYNSLSSLSLIEKTLKEKYPNILITGTQQKFSEIESVANDILNQKPDIIFSTYGAPEQEKQIVELANSIEGPKLGIGVGGTFDFITGKATRAPKWWRDLGIEWFYRLIKQPQRFSRITDATIKFPLTCYKWKKRIDNIYRNNVVGVIVKADQILLQNNRRFPGDHWQLPQGGVDDGETPEQAVIREISEELGVDPSYLLIDRKLPETHTYTWPKWAQLQKGYKGQRQEIFIVNFSGDNSVFHFKDSEEVEDIKWVKKSDLKQTMFHKRRGLADIVLKYL</sequence>